<keyword evidence="7 10" id="KW-0238">DNA-binding</keyword>
<dbReference type="InterPro" id="IPR050646">
    <property type="entry name" value="Cas1"/>
</dbReference>
<dbReference type="Proteomes" id="UP000607397">
    <property type="component" value="Unassembled WGS sequence"/>
</dbReference>
<feature type="binding site" evidence="10">
    <location>
        <position position="484"/>
    </location>
    <ligand>
        <name>Mn(2+)</name>
        <dbReference type="ChEBI" id="CHEBI:29035"/>
    </ligand>
</feature>
<keyword evidence="1 10" id="KW-0540">Nuclease</keyword>
<evidence type="ECO:0000256" key="4">
    <source>
        <dbReference type="ARBA" id="ARBA00022801"/>
    </source>
</evidence>
<sequence>MNISLTHLILAWKLVKQGSPAAGVDGMTTALFASDLQPQLQRLERQLQRETYLSLLAKGFLLRKKQGGHRLIGIPAVRDRIVQRLILQACYPAWEERLSECAHAYRPGYSIHSAIERLMLYYRHEAVWTIKVDIHEFFDHLNWSLLISQLEAIELHPWLIQLIEQQLKSGVVLKGRFQPTNQGVLQGAILSGALANLYLYNFDQQCLEAGIPLVRYGDDCVATFPSWVQANRALELMQSWLAELYLDVHPEKTQIVSPQESFTFLGHHFQQGKVSVPVRKPRQKKQQSGKSTGRHEFTYPKVCNIVHTQSKKQKTKVSPEIWKQEMTTLYLTEQGSYLRVKHQQFRVYYQKELRCSVPINRVSHIVIFGCCQLSHGTISLALSRHVPILYLSHNGKYFGRLETAGQAQVKYLIQQVHKSQDQDFVLSQARSMVAAKLHNARMLLKRLSRRRKTELAKEVMDELKIINQEKIISANSIEVLLGHEGHASQRYFRAFSSLLKDDFQFDSRNRRPPKDPVNSLLSLGYTLLSQNIHSMVEVAGLHTHFGNLHKPRSNHPALVSDLVEEFRALVVDSLVAYLVNSGIVKPEDFTPPDERGGVYLHPATLKVFLHHWSKKLETQVTHPHTGYKVSYRRCMELQVWEYIACLQGDQPVYRAMRWDA</sequence>
<dbReference type="PANTHER" id="PTHR34353">
    <property type="entry name" value="CRISPR-ASSOCIATED ENDONUCLEASE CAS1 1"/>
    <property type="match status" value="1"/>
</dbReference>
<comment type="caution">
    <text evidence="13">The sequence shown here is derived from an EMBL/GenBank/DDBJ whole genome shotgun (WGS) entry which is preliminary data.</text>
</comment>
<evidence type="ECO:0000256" key="7">
    <source>
        <dbReference type="ARBA" id="ARBA00023125"/>
    </source>
</evidence>
<feature type="binding site" evidence="10">
    <location>
        <position position="564"/>
    </location>
    <ligand>
        <name>Mn(2+)</name>
        <dbReference type="ChEBI" id="CHEBI:29035"/>
    </ligand>
</feature>
<dbReference type="GO" id="GO:0046872">
    <property type="term" value="F:metal ion binding"/>
    <property type="evidence" value="ECO:0007669"/>
    <property type="project" value="UniProtKB-UniRule"/>
</dbReference>
<dbReference type="GO" id="GO:0004519">
    <property type="term" value="F:endonuclease activity"/>
    <property type="evidence" value="ECO:0007669"/>
    <property type="project" value="UniProtKB-UniRule"/>
</dbReference>
<dbReference type="SUPFAM" id="SSF56672">
    <property type="entry name" value="DNA/RNA polymerases"/>
    <property type="match status" value="1"/>
</dbReference>
<dbReference type="PROSITE" id="PS50878">
    <property type="entry name" value="RT_POL"/>
    <property type="match status" value="1"/>
</dbReference>
<dbReference type="CDD" id="cd09634">
    <property type="entry name" value="Cas1_I-II-III"/>
    <property type="match status" value="1"/>
</dbReference>
<dbReference type="InterPro" id="IPR043502">
    <property type="entry name" value="DNA/RNA_pol_sf"/>
</dbReference>
<proteinExistence type="inferred from homology"/>
<dbReference type="InterPro" id="IPR042206">
    <property type="entry name" value="CRISPR-assoc_Cas1_C"/>
</dbReference>
<organism evidence="13 14">
    <name type="scientific">Petrachloros mirabilis ULC683</name>
    <dbReference type="NCBI Taxonomy" id="2781853"/>
    <lineage>
        <taxon>Bacteria</taxon>
        <taxon>Bacillati</taxon>
        <taxon>Cyanobacteriota</taxon>
        <taxon>Cyanophyceae</taxon>
        <taxon>Synechococcales</taxon>
        <taxon>Petrachlorosaceae</taxon>
        <taxon>Petrachloros</taxon>
        <taxon>Petrachloros mirabilis</taxon>
    </lineage>
</organism>
<dbReference type="Pfam" id="PF01867">
    <property type="entry name" value="Cas_Cas1"/>
    <property type="match status" value="1"/>
</dbReference>
<evidence type="ECO:0000256" key="8">
    <source>
        <dbReference type="ARBA" id="ARBA00023211"/>
    </source>
</evidence>
<dbReference type="InterPro" id="IPR000477">
    <property type="entry name" value="RT_dom"/>
</dbReference>
<dbReference type="Gene3D" id="1.20.120.920">
    <property type="entry name" value="CRISPR-associated endonuclease Cas1, C-terminal domain"/>
    <property type="match status" value="1"/>
</dbReference>
<evidence type="ECO:0000256" key="10">
    <source>
        <dbReference type="HAMAP-Rule" id="MF_01470"/>
    </source>
</evidence>
<evidence type="ECO:0000256" key="1">
    <source>
        <dbReference type="ARBA" id="ARBA00022722"/>
    </source>
</evidence>
<dbReference type="GO" id="GO:0003677">
    <property type="term" value="F:DNA binding"/>
    <property type="evidence" value="ECO:0007669"/>
    <property type="project" value="UniProtKB-KW"/>
</dbReference>
<comment type="function">
    <text evidence="10">CRISPR (clustered regularly interspaced short palindromic repeat), is an adaptive immune system that provides protection against mobile genetic elements (viruses, transposable elements and conjugative plasmids). CRISPR clusters contain spacers, sequences complementary to antecedent mobile elements, and target invading nucleic acids. CRISPR clusters are transcribed and processed into CRISPR RNA (crRNA). Acts as a dsDNA endonuclease. Involved in the integration of spacer DNA into the CRISPR cassette.</text>
</comment>
<evidence type="ECO:0000313" key="13">
    <source>
        <dbReference type="EMBL" id="NCJ08006.1"/>
    </source>
</evidence>
<dbReference type="EC" id="3.1.-.-" evidence="10"/>
<keyword evidence="6 10" id="KW-0051">Antiviral defense</keyword>
<keyword evidence="8 10" id="KW-0464">Manganese</keyword>
<dbReference type="CDD" id="cd01651">
    <property type="entry name" value="RT_G2_intron"/>
    <property type="match status" value="1"/>
</dbReference>
<evidence type="ECO:0000256" key="5">
    <source>
        <dbReference type="ARBA" id="ARBA00022842"/>
    </source>
</evidence>
<dbReference type="InterPro" id="IPR002729">
    <property type="entry name" value="CRISPR-assoc_Cas1"/>
</dbReference>
<name>A0A8K2A1L2_9CYAN</name>
<dbReference type="AlphaFoldDB" id="A0A8K2A1L2"/>
<evidence type="ECO:0000256" key="9">
    <source>
        <dbReference type="ARBA" id="ARBA00038592"/>
    </source>
</evidence>
<dbReference type="HAMAP" id="MF_01470">
    <property type="entry name" value="Cas1"/>
    <property type="match status" value="1"/>
</dbReference>
<comment type="subunit">
    <text evidence="9 10">Homodimer, forms a heterotetramer with a Cas2 homodimer.</text>
</comment>
<keyword evidence="2 10" id="KW-0479">Metal-binding</keyword>
<accession>A0A8K2A1L2</accession>
<dbReference type="InterPro" id="IPR042211">
    <property type="entry name" value="CRISPR-assoc_Cas1_N"/>
</dbReference>
<evidence type="ECO:0000256" key="11">
    <source>
        <dbReference type="SAM" id="MobiDB-lite"/>
    </source>
</evidence>
<dbReference type="GO" id="GO:0043571">
    <property type="term" value="P:maintenance of CRISPR repeat elements"/>
    <property type="evidence" value="ECO:0007669"/>
    <property type="project" value="UniProtKB-UniRule"/>
</dbReference>
<dbReference type="Gene3D" id="3.100.10.20">
    <property type="entry name" value="CRISPR-associated endonuclease Cas1, N-terminal domain"/>
    <property type="match status" value="1"/>
</dbReference>
<comment type="cofactor">
    <cofactor evidence="10">
        <name>Mg(2+)</name>
        <dbReference type="ChEBI" id="CHEBI:18420"/>
    </cofactor>
    <cofactor evidence="10">
        <name>Mn(2+)</name>
        <dbReference type="ChEBI" id="CHEBI:29035"/>
    </cofactor>
</comment>
<keyword evidence="3 10" id="KW-0255">Endonuclease</keyword>
<dbReference type="PANTHER" id="PTHR34353:SF2">
    <property type="entry name" value="CRISPR-ASSOCIATED ENDONUCLEASE CAS1 1"/>
    <property type="match status" value="1"/>
</dbReference>
<feature type="region of interest" description="Disordered" evidence="11">
    <location>
        <begin position="276"/>
        <end position="295"/>
    </location>
</feature>
<evidence type="ECO:0000313" key="14">
    <source>
        <dbReference type="Proteomes" id="UP000607397"/>
    </source>
</evidence>
<dbReference type="GO" id="GO:0016787">
    <property type="term" value="F:hydrolase activity"/>
    <property type="evidence" value="ECO:0007669"/>
    <property type="project" value="UniProtKB-KW"/>
</dbReference>
<evidence type="ECO:0000256" key="3">
    <source>
        <dbReference type="ARBA" id="ARBA00022759"/>
    </source>
</evidence>
<feature type="domain" description="Reverse transcriptase" evidence="12">
    <location>
        <begin position="43"/>
        <end position="269"/>
    </location>
</feature>
<keyword evidence="4 10" id="KW-0378">Hydrolase</keyword>
<feature type="binding site" evidence="10">
    <location>
        <position position="549"/>
    </location>
    <ligand>
        <name>Mn(2+)</name>
        <dbReference type="ChEBI" id="CHEBI:29035"/>
    </ligand>
</feature>
<dbReference type="RefSeq" id="WP_161826484.1">
    <property type="nucleotide sequence ID" value="NZ_WVIC01000038.1"/>
</dbReference>
<dbReference type="GO" id="GO:0051607">
    <property type="term" value="P:defense response to virus"/>
    <property type="evidence" value="ECO:0007669"/>
    <property type="project" value="UniProtKB-UniRule"/>
</dbReference>
<keyword evidence="5 10" id="KW-0460">Magnesium</keyword>
<protein>
    <recommendedName>
        <fullName evidence="10">CRISPR-associated endonuclease Cas1</fullName>
        <ecNumber evidence="10">3.1.-.-</ecNumber>
    </recommendedName>
</protein>
<evidence type="ECO:0000259" key="12">
    <source>
        <dbReference type="PROSITE" id="PS50878"/>
    </source>
</evidence>
<evidence type="ECO:0000256" key="2">
    <source>
        <dbReference type="ARBA" id="ARBA00022723"/>
    </source>
</evidence>
<dbReference type="EMBL" id="WVIC01000038">
    <property type="protein sequence ID" value="NCJ08006.1"/>
    <property type="molecule type" value="Genomic_DNA"/>
</dbReference>
<reference evidence="13" key="1">
    <citation type="submission" date="2019-12" db="EMBL/GenBank/DDBJ databases">
        <title>High-Quality draft genome sequences of three cyanobacteria isolated from the limestone walls of the Old Cathedral of Coimbra.</title>
        <authorList>
            <person name="Tiago I."/>
            <person name="Soares F."/>
            <person name="Portugal A."/>
        </authorList>
    </citation>
    <scope>NUCLEOTIDE SEQUENCE [LARGE SCALE GENOMIC DNA]</scope>
    <source>
        <strain evidence="13">C</strain>
    </source>
</reference>
<gene>
    <name evidence="10 13" type="primary">cas1</name>
    <name evidence="13" type="ORF">GS597_16125</name>
</gene>
<dbReference type="Pfam" id="PF00078">
    <property type="entry name" value="RVT_1"/>
    <property type="match status" value="1"/>
</dbReference>
<evidence type="ECO:0000256" key="6">
    <source>
        <dbReference type="ARBA" id="ARBA00023118"/>
    </source>
</evidence>
<keyword evidence="14" id="KW-1185">Reference proteome</keyword>
<dbReference type="NCBIfam" id="TIGR00287">
    <property type="entry name" value="cas1"/>
    <property type="match status" value="1"/>
</dbReference>
<comment type="similarity">
    <text evidence="10">Belongs to the CRISPR-associated endonuclease Cas1 family.</text>
</comment>